<accession>A0A5C2RVA5</accession>
<keyword evidence="3" id="KW-1185">Reference proteome</keyword>
<dbReference type="AlphaFoldDB" id="A0A5C2RVA5"/>
<organism evidence="2 3">
    <name type="scientific">Lentinus tigrinus ALCF2SS1-6</name>
    <dbReference type="NCBI Taxonomy" id="1328759"/>
    <lineage>
        <taxon>Eukaryota</taxon>
        <taxon>Fungi</taxon>
        <taxon>Dikarya</taxon>
        <taxon>Basidiomycota</taxon>
        <taxon>Agaricomycotina</taxon>
        <taxon>Agaricomycetes</taxon>
        <taxon>Polyporales</taxon>
        <taxon>Polyporaceae</taxon>
        <taxon>Lentinus</taxon>
    </lineage>
</organism>
<evidence type="ECO:0000256" key="1">
    <source>
        <dbReference type="SAM" id="MobiDB-lite"/>
    </source>
</evidence>
<feature type="region of interest" description="Disordered" evidence="1">
    <location>
        <begin position="1"/>
        <end position="42"/>
    </location>
</feature>
<name>A0A5C2RVA5_9APHY</name>
<gene>
    <name evidence="2" type="ORF">L227DRAFT_615268</name>
</gene>
<dbReference type="Proteomes" id="UP000313359">
    <property type="component" value="Unassembled WGS sequence"/>
</dbReference>
<feature type="region of interest" description="Disordered" evidence="1">
    <location>
        <begin position="60"/>
        <end position="173"/>
    </location>
</feature>
<sequence>MSRPLPNNFHRPCQPPPPHKPSRRNTIGGSALAPTRHPVGYHAQKRLDARFKDLEEERRKFTEAAGRSQREKAPLETERLKFREEKQSWEVEQVLAQRPPTPATAEEQDANSGRKVSFHERPASRGGLPALAQSPCHPSPSRQLPEFKTSIAAPSPPPSPHLTNAFVQPPESP</sequence>
<evidence type="ECO:0000313" key="3">
    <source>
        <dbReference type="Proteomes" id="UP000313359"/>
    </source>
</evidence>
<protein>
    <submittedName>
        <fullName evidence="2">Uncharacterized protein</fullName>
    </submittedName>
</protein>
<feature type="compositionally biased region" description="Basic and acidic residues" evidence="1">
    <location>
        <begin position="60"/>
        <end position="89"/>
    </location>
</feature>
<proteinExistence type="predicted"/>
<feature type="compositionally biased region" description="Low complexity" evidence="1">
    <location>
        <begin position="1"/>
        <end position="12"/>
    </location>
</feature>
<dbReference type="OrthoDB" id="312015at2759"/>
<dbReference type="STRING" id="1328759.A0A5C2RVA5"/>
<evidence type="ECO:0000313" key="2">
    <source>
        <dbReference type="EMBL" id="RPD55648.1"/>
    </source>
</evidence>
<dbReference type="EMBL" id="ML122294">
    <property type="protein sequence ID" value="RPD55648.1"/>
    <property type="molecule type" value="Genomic_DNA"/>
</dbReference>
<reference evidence="2" key="1">
    <citation type="journal article" date="2018" name="Genome Biol. Evol.">
        <title>Genomics and development of Lentinus tigrinus, a white-rot wood-decaying mushroom with dimorphic fruiting bodies.</title>
        <authorList>
            <person name="Wu B."/>
            <person name="Xu Z."/>
            <person name="Knudson A."/>
            <person name="Carlson A."/>
            <person name="Chen N."/>
            <person name="Kovaka S."/>
            <person name="LaButti K."/>
            <person name="Lipzen A."/>
            <person name="Pennachio C."/>
            <person name="Riley R."/>
            <person name="Schakwitz W."/>
            <person name="Umezawa K."/>
            <person name="Ohm R.A."/>
            <person name="Grigoriev I.V."/>
            <person name="Nagy L.G."/>
            <person name="Gibbons J."/>
            <person name="Hibbett D."/>
        </authorList>
    </citation>
    <scope>NUCLEOTIDE SEQUENCE [LARGE SCALE GENOMIC DNA]</scope>
    <source>
        <strain evidence="2">ALCF2SS1-6</strain>
    </source>
</reference>